<reference evidence="2" key="1">
    <citation type="submission" date="2022-04" db="EMBL/GenBank/DDBJ databases">
        <title>Complete genome of Methanoplanus endosymbiosus DSM 3599.</title>
        <authorList>
            <person name="Chen S.-C."/>
            <person name="You Y.-T."/>
            <person name="Zhou Y.-Z."/>
            <person name="Lai M.-C."/>
        </authorList>
    </citation>
    <scope>NUCLEOTIDE SEQUENCE</scope>
    <source>
        <strain evidence="2">DSM 3599</strain>
    </source>
</reference>
<feature type="domain" description="HTH arsR-type" evidence="1">
    <location>
        <begin position="13"/>
        <end position="85"/>
    </location>
</feature>
<evidence type="ECO:0000313" key="3">
    <source>
        <dbReference type="Proteomes" id="UP001060368"/>
    </source>
</evidence>
<dbReference type="RefSeq" id="WP_257742139.1">
    <property type="nucleotide sequence ID" value="NZ_CP096115.1"/>
</dbReference>
<dbReference type="Gene3D" id="1.10.10.10">
    <property type="entry name" value="Winged helix-like DNA-binding domain superfamily/Winged helix DNA-binding domain"/>
    <property type="match status" value="1"/>
</dbReference>
<dbReference type="Pfam" id="PF01022">
    <property type="entry name" value="HTH_5"/>
    <property type="match status" value="1"/>
</dbReference>
<evidence type="ECO:0000313" key="2">
    <source>
        <dbReference type="EMBL" id="UUX91988.1"/>
    </source>
</evidence>
<proteinExistence type="predicted"/>
<dbReference type="InterPro" id="IPR036388">
    <property type="entry name" value="WH-like_DNA-bd_sf"/>
</dbReference>
<dbReference type="InterPro" id="IPR011991">
    <property type="entry name" value="ArsR-like_HTH"/>
</dbReference>
<dbReference type="PANTHER" id="PTHR38600">
    <property type="entry name" value="TRANSCRIPTIONAL REGULATORY PROTEIN"/>
    <property type="match status" value="1"/>
</dbReference>
<organism evidence="2 3">
    <name type="scientific">Methanoplanus endosymbiosus</name>
    <dbReference type="NCBI Taxonomy" id="33865"/>
    <lineage>
        <taxon>Archaea</taxon>
        <taxon>Methanobacteriati</taxon>
        <taxon>Methanobacteriota</taxon>
        <taxon>Stenosarchaea group</taxon>
        <taxon>Methanomicrobia</taxon>
        <taxon>Methanomicrobiales</taxon>
        <taxon>Methanomicrobiaceae</taxon>
        <taxon>Methanoplanus</taxon>
    </lineage>
</organism>
<dbReference type="Proteomes" id="UP001060368">
    <property type="component" value="Chromosome"/>
</dbReference>
<gene>
    <name evidence="2" type="ORF">L6E24_11560</name>
</gene>
<dbReference type="SUPFAM" id="SSF46785">
    <property type="entry name" value="Winged helix' DNA-binding domain"/>
    <property type="match status" value="1"/>
</dbReference>
<dbReference type="PANTHER" id="PTHR38600:SF1">
    <property type="entry name" value="TRANSCRIPTIONAL REGULATORY PROTEIN"/>
    <property type="match status" value="1"/>
</dbReference>
<dbReference type="KEGG" id="mend:L6E24_11560"/>
<dbReference type="SMART" id="SM00418">
    <property type="entry name" value="HTH_ARSR"/>
    <property type="match status" value="1"/>
</dbReference>
<dbReference type="GO" id="GO:0003700">
    <property type="term" value="F:DNA-binding transcription factor activity"/>
    <property type="evidence" value="ECO:0007669"/>
    <property type="project" value="InterPro"/>
</dbReference>
<dbReference type="EMBL" id="CP096115">
    <property type="protein sequence ID" value="UUX91988.1"/>
    <property type="molecule type" value="Genomic_DNA"/>
</dbReference>
<protein>
    <submittedName>
        <fullName evidence="2">Winged helix-turn-helix domain-containing protein</fullName>
    </submittedName>
</protein>
<dbReference type="InterPro" id="IPR036390">
    <property type="entry name" value="WH_DNA-bd_sf"/>
</dbReference>
<evidence type="ECO:0000259" key="1">
    <source>
        <dbReference type="SMART" id="SM00418"/>
    </source>
</evidence>
<dbReference type="CDD" id="cd00090">
    <property type="entry name" value="HTH_ARSR"/>
    <property type="match status" value="1"/>
</dbReference>
<dbReference type="GeneID" id="74308347"/>
<name>A0A9E7PKS7_9EURY</name>
<sequence>MKQVLWWLIAGSKGGVNRARIIIALHKRPYNANQLTQTLSLDYKTIRHHLDVLKKNNLITQVGEGYGTMYFLSEGLNKKYDEFIEIWRQIEIPDDNKGETE</sequence>
<keyword evidence="3" id="KW-1185">Reference proteome</keyword>
<accession>A0A9E7PKS7</accession>
<dbReference type="InterPro" id="IPR001845">
    <property type="entry name" value="HTH_ArsR_DNA-bd_dom"/>
</dbReference>
<dbReference type="AlphaFoldDB" id="A0A9E7PKS7"/>